<evidence type="ECO:0000256" key="6">
    <source>
        <dbReference type="ARBA" id="ARBA00023128"/>
    </source>
</evidence>
<feature type="chain" id="PRO_5047128209" description="Mitochondrial outer membrane transport complex Sam37/metaxin N-terminal domain-containing protein" evidence="9">
    <location>
        <begin position="18"/>
        <end position="333"/>
    </location>
</feature>
<feature type="transmembrane region" description="Helical" evidence="8">
    <location>
        <begin position="311"/>
        <end position="329"/>
    </location>
</feature>
<dbReference type="Proteomes" id="UP001498398">
    <property type="component" value="Unassembled WGS sequence"/>
</dbReference>
<dbReference type="Pfam" id="PF17171">
    <property type="entry name" value="GST_C_6"/>
    <property type="match status" value="1"/>
</dbReference>
<keyword evidence="6" id="KW-0496">Mitochondrion</keyword>
<evidence type="ECO:0000256" key="2">
    <source>
        <dbReference type="ARBA" id="ARBA00009170"/>
    </source>
</evidence>
<evidence type="ECO:0000256" key="5">
    <source>
        <dbReference type="ARBA" id="ARBA00022927"/>
    </source>
</evidence>
<feature type="domain" description="Mitochondrial outer membrane transport complex Sam37/metaxin N-terminal" evidence="10">
    <location>
        <begin position="25"/>
        <end position="150"/>
    </location>
</feature>
<proteinExistence type="inferred from homology"/>
<dbReference type="PANTHER" id="PTHR12289">
    <property type="entry name" value="METAXIN RELATED"/>
    <property type="match status" value="1"/>
</dbReference>
<evidence type="ECO:0000313" key="13">
    <source>
        <dbReference type="Proteomes" id="UP001498398"/>
    </source>
</evidence>
<evidence type="ECO:0000259" key="11">
    <source>
        <dbReference type="Pfam" id="PF17171"/>
    </source>
</evidence>
<dbReference type="InterPro" id="IPR019564">
    <property type="entry name" value="Sam37/metaxin_N"/>
</dbReference>
<keyword evidence="9" id="KW-0732">Signal</keyword>
<evidence type="ECO:0000313" key="12">
    <source>
        <dbReference type="EMBL" id="KAK7467269.1"/>
    </source>
</evidence>
<dbReference type="InterPro" id="IPR033468">
    <property type="entry name" value="Metaxin_GST"/>
</dbReference>
<dbReference type="PANTHER" id="PTHR12289:SF41">
    <property type="entry name" value="FAILED AXON CONNECTIONS-RELATED"/>
    <property type="match status" value="1"/>
</dbReference>
<dbReference type="InterPro" id="IPR050931">
    <property type="entry name" value="Mito_Protein_Transport_Metaxin"/>
</dbReference>
<evidence type="ECO:0008006" key="14">
    <source>
        <dbReference type="Google" id="ProtNLM"/>
    </source>
</evidence>
<keyword evidence="5" id="KW-0653">Protein transport</keyword>
<dbReference type="SUPFAM" id="SSF47616">
    <property type="entry name" value="GST C-terminal domain-like"/>
    <property type="match status" value="1"/>
</dbReference>
<feature type="domain" description="Metaxin glutathione S-transferase" evidence="11">
    <location>
        <begin position="211"/>
        <end position="271"/>
    </location>
</feature>
<dbReference type="InterPro" id="IPR036282">
    <property type="entry name" value="Glutathione-S-Trfase_C_sf"/>
</dbReference>
<gene>
    <name evidence="12" type="ORF">VKT23_004326</name>
</gene>
<evidence type="ECO:0000256" key="8">
    <source>
        <dbReference type="SAM" id="Phobius"/>
    </source>
</evidence>
<comment type="subcellular location">
    <subcellularLocation>
        <location evidence="1">Mitochondrion outer membrane</location>
    </subcellularLocation>
</comment>
<protein>
    <recommendedName>
        <fullName evidence="14">Mitochondrial outer membrane transport complex Sam37/metaxin N-terminal domain-containing protein</fullName>
    </recommendedName>
</protein>
<comment type="similarity">
    <text evidence="2">Belongs to the metaxin family.</text>
</comment>
<keyword evidence="4" id="KW-1000">Mitochondrion outer membrane</keyword>
<name>A0ABR1JZL4_9AGAR</name>
<keyword evidence="3" id="KW-0813">Transport</keyword>
<keyword evidence="13" id="KW-1185">Reference proteome</keyword>
<keyword evidence="7 8" id="KW-0472">Membrane</keyword>
<evidence type="ECO:0000256" key="1">
    <source>
        <dbReference type="ARBA" id="ARBA00004294"/>
    </source>
</evidence>
<evidence type="ECO:0000256" key="7">
    <source>
        <dbReference type="ARBA" id="ARBA00023136"/>
    </source>
</evidence>
<evidence type="ECO:0000256" key="9">
    <source>
        <dbReference type="SAM" id="SignalP"/>
    </source>
</evidence>
<evidence type="ECO:0000256" key="3">
    <source>
        <dbReference type="ARBA" id="ARBA00022448"/>
    </source>
</evidence>
<dbReference type="EMBL" id="JBANRG010000004">
    <property type="protein sequence ID" value="KAK7467269.1"/>
    <property type="molecule type" value="Genomic_DNA"/>
</dbReference>
<evidence type="ECO:0000259" key="10">
    <source>
        <dbReference type="Pfam" id="PF10568"/>
    </source>
</evidence>
<sequence>MASDTSVTLFIWPGAWGLPSVDPTCLSTVIYLQLTIPGRFTIIESVNPDVSPTGQFPFLKHADKAFAPFSAIMEYVSTLQEDRESRLDASLTMLQKSQQVAWLAHAESNLGDLVAHMLYALHANWTELTHPSTVHDYPFPAKYYSPRRIRESLRPRLESAGLWTLPGIEQEKKETTFKFRRDEKKEEVKPRDRFLRVFEREKVLEKARSILDIYARLLGDSAFFHGDRPTSLDVVVAAHVALLVHPPFPDPLLQELLQNSYPDLVSHSERIYTQIKDSQIPTRRASKTDSLSSLLPNMSDTDDVWLIRLRWAYLGLTLGGIVAYTASAISRRQ</sequence>
<accession>A0ABR1JZL4</accession>
<keyword evidence="8" id="KW-1133">Transmembrane helix</keyword>
<dbReference type="Pfam" id="PF10568">
    <property type="entry name" value="Tom37"/>
    <property type="match status" value="1"/>
</dbReference>
<dbReference type="CDD" id="cd03054">
    <property type="entry name" value="GST_N_Metaxin"/>
    <property type="match status" value="1"/>
</dbReference>
<evidence type="ECO:0000256" key="4">
    <source>
        <dbReference type="ARBA" id="ARBA00022787"/>
    </source>
</evidence>
<comment type="caution">
    <text evidence="12">The sequence shown here is derived from an EMBL/GenBank/DDBJ whole genome shotgun (WGS) entry which is preliminary data.</text>
</comment>
<feature type="signal peptide" evidence="9">
    <location>
        <begin position="1"/>
        <end position="17"/>
    </location>
</feature>
<organism evidence="12 13">
    <name type="scientific">Marasmiellus scandens</name>
    <dbReference type="NCBI Taxonomy" id="2682957"/>
    <lineage>
        <taxon>Eukaryota</taxon>
        <taxon>Fungi</taxon>
        <taxon>Dikarya</taxon>
        <taxon>Basidiomycota</taxon>
        <taxon>Agaricomycotina</taxon>
        <taxon>Agaricomycetes</taxon>
        <taxon>Agaricomycetidae</taxon>
        <taxon>Agaricales</taxon>
        <taxon>Marasmiineae</taxon>
        <taxon>Omphalotaceae</taxon>
        <taxon>Marasmiellus</taxon>
    </lineage>
</organism>
<keyword evidence="8" id="KW-0812">Transmembrane</keyword>
<reference evidence="12 13" key="1">
    <citation type="submission" date="2024-01" db="EMBL/GenBank/DDBJ databases">
        <title>A draft genome for the cacao thread blight pathogen Marasmiellus scandens.</title>
        <authorList>
            <person name="Baruah I.K."/>
            <person name="Leung J."/>
            <person name="Bukari Y."/>
            <person name="Amoako-Attah I."/>
            <person name="Meinhardt L.W."/>
            <person name="Bailey B.A."/>
            <person name="Cohen S.P."/>
        </authorList>
    </citation>
    <scope>NUCLEOTIDE SEQUENCE [LARGE SCALE GENOMIC DNA]</scope>
    <source>
        <strain evidence="12 13">GH-19</strain>
    </source>
</reference>